<sequence length="210" mass="23389">MSLATLKKKTQTKYNNMSVGSKTGFSLNGTHRSQGYVGQTSLSRSLPRTLMKGNVAIGHGGCCGKFNKTPIVQSAVISLENPNVVKSSVLGTSGMLSTKYQWTRRPQPYSTVKPDDNQNMNSQGDYVRYLVDKQNELTNRAPCKNNIKNTKISSCTNNKLKTCTTNKPGLNYNYAIPCGEYMRRLINCRTKDDMFYVATKNKKQPFAGFN</sequence>
<proteinExistence type="predicted"/>
<accession>A0A6C0DNP4</accession>
<dbReference type="EMBL" id="MN739638">
    <property type="protein sequence ID" value="QHT17499.1"/>
    <property type="molecule type" value="Genomic_DNA"/>
</dbReference>
<organism evidence="1">
    <name type="scientific">viral metagenome</name>
    <dbReference type="NCBI Taxonomy" id="1070528"/>
    <lineage>
        <taxon>unclassified sequences</taxon>
        <taxon>metagenomes</taxon>
        <taxon>organismal metagenomes</taxon>
    </lineage>
</organism>
<name>A0A6C0DNP4_9ZZZZ</name>
<dbReference type="AlphaFoldDB" id="A0A6C0DNP4"/>
<reference evidence="1" key="1">
    <citation type="journal article" date="2020" name="Nature">
        <title>Giant virus diversity and host interactions through global metagenomics.</title>
        <authorList>
            <person name="Schulz F."/>
            <person name="Roux S."/>
            <person name="Paez-Espino D."/>
            <person name="Jungbluth S."/>
            <person name="Walsh D.A."/>
            <person name="Denef V.J."/>
            <person name="McMahon K.D."/>
            <person name="Konstantinidis K.T."/>
            <person name="Eloe-Fadrosh E.A."/>
            <person name="Kyrpides N.C."/>
            <person name="Woyke T."/>
        </authorList>
    </citation>
    <scope>NUCLEOTIDE SEQUENCE</scope>
    <source>
        <strain evidence="1">GVMAG-M-3300023174-24</strain>
    </source>
</reference>
<evidence type="ECO:0000313" key="1">
    <source>
        <dbReference type="EMBL" id="QHT17499.1"/>
    </source>
</evidence>
<protein>
    <submittedName>
        <fullName evidence="1">Uncharacterized protein</fullName>
    </submittedName>
</protein>